<evidence type="ECO:0000313" key="5">
    <source>
        <dbReference type="Proteomes" id="UP000181897"/>
    </source>
</evidence>
<evidence type="ECO:0000256" key="1">
    <source>
        <dbReference type="ARBA" id="ARBA00009766"/>
    </source>
</evidence>
<dbReference type="InterPro" id="IPR009742">
    <property type="entry name" value="Curlin_rpt"/>
</dbReference>
<feature type="signal peptide" evidence="3">
    <location>
        <begin position="1"/>
        <end position="28"/>
    </location>
</feature>
<proteinExistence type="inferred from homology"/>
<dbReference type="STRING" id="1917485.BOO69_07390"/>
<protein>
    <recommendedName>
        <fullName evidence="6">Curlin associated repeat-containing protein</fullName>
    </recommendedName>
</protein>
<dbReference type="GO" id="GO:0007155">
    <property type="term" value="P:cell adhesion"/>
    <property type="evidence" value="ECO:0007669"/>
    <property type="project" value="InterPro"/>
</dbReference>
<feature type="chain" id="PRO_5012023481" description="Curlin associated repeat-containing protein" evidence="3">
    <location>
        <begin position="29"/>
        <end position="500"/>
    </location>
</feature>
<reference evidence="4 5" key="1">
    <citation type="submission" date="2016-11" db="EMBL/GenBank/DDBJ databases">
        <title>Complete genome sequence of Sulfitobacter sp. AM1-D1, a toxic bacteria associated with marine dinoflagellate Alexandrium minutum in East China Sea.</title>
        <authorList>
            <person name="Yang Q."/>
            <person name="Zhang X."/>
            <person name="Tian X."/>
        </authorList>
    </citation>
    <scope>NUCLEOTIDE SEQUENCE [LARGE SCALE GENOMIC DNA]</scope>
    <source>
        <strain evidence="4 5">AM1-D1</strain>
    </source>
</reference>
<dbReference type="GO" id="GO:0009289">
    <property type="term" value="C:pilus"/>
    <property type="evidence" value="ECO:0007669"/>
    <property type="project" value="InterPro"/>
</dbReference>
<organism evidence="4 5">
    <name type="scientific">Sulfitobacter alexandrii</name>
    <dbReference type="NCBI Taxonomy" id="1917485"/>
    <lineage>
        <taxon>Bacteria</taxon>
        <taxon>Pseudomonadati</taxon>
        <taxon>Pseudomonadota</taxon>
        <taxon>Alphaproteobacteria</taxon>
        <taxon>Rhodobacterales</taxon>
        <taxon>Roseobacteraceae</taxon>
        <taxon>Sulfitobacter</taxon>
    </lineage>
</organism>
<evidence type="ECO:0000313" key="4">
    <source>
        <dbReference type="EMBL" id="APE43260.1"/>
    </source>
</evidence>
<dbReference type="OrthoDB" id="7825650at2"/>
<dbReference type="AlphaFoldDB" id="A0A1J0WFZ1"/>
<accession>A0A1J0WFZ1</accession>
<name>A0A1J0WFZ1_9RHOB</name>
<comment type="similarity">
    <text evidence="1">Belongs to the CsgA/CsgB family.</text>
</comment>
<keyword evidence="2 3" id="KW-0732">Signal</keyword>
<gene>
    <name evidence="4" type="ORF">BOO69_07390</name>
</gene>
<keyword evidence="5" id="KW-1185">Reference proteome</keyword>
<sequence>MKKELDDMTRHFLGTAAIAALMSTAAYAGEGNDATLDQIGAGNSALIEQISDNNQAGGPRGLFQDGDNNEMTVEQSGSIGGNRLATANRNNAQYGQNGDNNVAEIEQSGNNNTVLELFQNAPDTGAPADTNVLSLTQSSDGNLIDYVLQTFSGASPVGANDMSIEQSNGDDNRIFNASQQGNGNTMDVEMTGTSNFLRVSKQAGVANSSTVIISGDENGFDSSAQYNIRQFPLGGAYAGTKTSVPNAGGRLPLAPSSVQQNGTGNGTYVELQGNRTAFGVSQNGNGNDALGIVIRGDDNAFSSDQYGDGNTIALTTVTGMGNSIGFAQEGDDNLASADVAGDDNRVRLTQFGDRNDTTLWVGTSDNTATLDVIGDDNRLEAQQRFGGSNVMTVNVTGDNNNNSGALFTGAALDARNAANGATGLTFGRGRLWQHGANNDLTLTVSSSDNLFATLQQGDNNTINGTIGGGDGNKAAVAQLGSDNTATFSQMGSGNNAGIIQ</sequence>
<evidence type="ECO:0008006" key="6">
    <source>
        <dbReference type="Google" id="ProtNLM"/>
    </source>
</evidence>
<dbReference type="KEGG" id="suam:BOO69_07390"/>
<dbReference type="EMBL" id="CP018076">
    <property type="protein sequence ID" value="APE43260.1"/>
    <property type="molecule type" value="Genomic_DNA"/>
</dbReference>
<evidence type="ECO:0000256" key="3">
    <source>
        <dbReference type="SAM" id="SignalP"/>
    </source>
</evidence>
<dbReference type="Pfam" id="PF07012">
    <property type="entry name" value="Curlin_rpt"/>
    <property type="match status" value="1"/>
</dbReference>
<evidence type="ECO:0000256" key="2">
    <source>
        <dbReference type="ARBA" id="ARBA00022729"/>
    </source>
</evidence>
<dbReference type="Proteomes" id="UP000181897">
    <property type="component" value="Chromosome"/>
</dbReference>